<keyword evidence="4 6" id="KW-0804">Transcription</keyword>
<dbReference type="SUPFAM" id="SSF55781">
    <property type="entry name" value="GAF domain-like"/>
    <property type="match status" value="1"/>
</dbReference>
<keyword evidence="1 6" id="KW-0678">Repressor</keyword>
<gene>
    <name evidence="6" type="primary">hrcA</name>
    <name evidence="8" type="ORF">FNL38_108174</name>
</gene>
<name>A0A652YJ89_NOCGL</name>
<dbReference type="AlphaFoldDB" id="A0A652YJ89"/>
<dbReference type="InterPro" id="IPR036388">
    <property type="entry name" value="WH-like_DNA-bd_sf"/>
</dbReference>
<dbReference type="PIRSF" id="PIRSF005485">
    <property type="entry name" value="HrcA"/>
    <property type="match status" value="1"/>
</dbReference>
<dbReference type="NCBIfam" id="TIGR00331">
    <property type="entry name" value="hrcA"/>
    <property type="match status" value="1"/>
</dbReference>
<dbReference type="SUPFAM" id="SSF46785">
    <property type="entry name" value="Winged helix' DNA-binding domain"/>
    <property type="match status" value="1"/>
</dbReference>
<protein>
    <recommendedName>
        <fullName evidence="6">Heat-inducible transcription repressor HrcA</fullName>
    </recommendedName>
</protein>
<comment type="caution">
    <text evidence="8">The sequence shown here is derived from an EMBL/GenBank/DDBJ whole genome shotgun (WGS) entry which is preliminary data.</text>
</comment>
<dbReference type="InterPro" id="IPR023120">
    <property type="entry name" value="WHTH_transcript_rep_HrcA_IDD"/>
</dbReference>
<organism evidence="8">
    <name type="scientific">Nocardia globerula</name>
    <dbReference type="NCBI Taxonomy" id="1818"/>
    <lineage>
        <taxon>Bacteria</taxon>
        <taxon>Bacillati</taxon>
        <taxon>Actinomycetota</taxon>
        <taxon>Actinomycetes</taxon>
        <taxon>Mycobacteriales</taxon>
        <taxon>Nocardiaceae</taxon>
        <taxon>Nocardia</taxon>
    </lineage>
</organism>
<dbReference type="Gene3D" id="3.30.390.60">
    <property type="entry name" value="Heat-inducible transcription repressor hrca homolog, domain 3"/>
    <property type="match status" value="1"/>
</dbReference>
<proteinExistence type="inferred from homology"/>
<evidence type="ECO:0000256" key="3">
    <source>
        <dbReference type="ARBA" id="ARBA00023016"/>
    </source>
</evidence>
<dbReference type="Gene3D" id="1.10.10.10">
    <property type="entry name" value="Winged helix-like DNA-binding domain superfamily/Winged helix DNA-binding domain"/>
    <property type="match status" value="1"/>
</dbReference>
<dbReference type="Gene3D" id="3.30.450.40">
    <property type="match status" value="1"/>
</dbReference>
<dbReference type="GO" id="GO:0045892">
    <property type="term" value="P:negative regulation of DNA-templated transcription"/>
    <property type="evidence" value="ECO:0007669"/>
    <property type="project" value="UniProtKB-UniRule"/>
</dbReference>
<evidence type="ECO:0000256" key="5">
    <source>
        <dbReference type="ARBA" id="ARBA00055319"/>
    </source>
</evidence>
<dbReference type="PANTHER" id="PTHR34824:SF1">
    <property type="entry name" value="HEAT-INDUCIBLE TRANSCRIPTION REPRESSOR HRCA"/>
    <property type="match status" value="1"/>
</dbReference>
<dbReference type="EMBL" id="VNIQ01000008">
    <property type="protein sequence ID" value="TYQ01318.1"/>
    <property type="molecule type" value="Genomic_DNA"/>
</dbReference>
<dbReference type="PANTHER" id="PTHR34824">
    <property type="entry name" value="HEAT-INDUCIBLE TRANSCRIPTION REPRESSOR HRCA"/>
    <property type="match status" value="1"/>
</dbReference>
<evidence type="ECO:0000256" key="6">
    <source>
        <dbReference type="HAMAP-Rule" id="MF_00081"/>
    </source>
</evidence>
<reference evidence="8" key="1">
    <citation type="submission" date="2019-07" db="EMBL/GenBank/DDBJ databases">
        <title>Genomic Encyclopedia of Type Strains, Phase IV (KMG-IV): sequencing the most valuable type-strain genomes for metagenomic binning, comparative biology and taxonomic classification.</title>
        <authorList>
            <person name="Goeker M."/>
        </authorList>
    </citation>
    <scope>NUCLEOTIDE SEQUENCE</scope>
    <source>
        <strain evidence="8">DSM 44596</strain>
    </source>
</reference>
<evidence type="ECO:0000256" key="1">
    <source>
        <dbReference type="ARBA" id="ARBA00022491"/>
    </source>
</evidence>
<evidence type="ECO:0000256" key="4">
    <source>
        <dbReference type="ARBA" id="ARBA00023163"/>
    </source>
</evidence>
<accession>A0A652YJ89</accession>
<evidence type="ECO:0000256" key="2">
    <source>
        <dbReference type="ARBA" id="ARBA00023015"/>
    </source>
</evidence>
<dbReference type="GO" id="GO:0003677">
    <property type="term" value="F:DNA binding"/>
    <property type="evidence" value="ECO:0007669"/>
    <property type="project" value="InterPro"/>
</dbReference>
<dbReference type="HAMAP" id="MF_00081">
    <property type="entry name" value="HrcA"/>
    <property type="match status" value="1"/>
</dbReference>
<keyword evidence="3 6" id="KW-0346">Stress response</keyword>
<comment type="function">
    <text evidence="5 6">Negative regulator of class I heat shock genes (grpE-dnaK-dnaJ and groELS operons). Prevents heat-shock induction of these operons.</text>
</comment>
<dbReference type="InterPro" id="IPR029016">
    <property type="entry name" value="GAF-like_dom_sf"/>
</dbReference>
<sequence length="347" mass="37098">MSSTDDRRFEVLRAIVADYVSTQDPVGSKALVERHNLGVSSATVRNDMAFLEAEGYIAQPHTSSGRVPTDKGYREFVDRIADVKPLSGPERRAILEFLESGVDLDDVLRRGVRLLAQLTRQVAVVQYPTLSASSVRHLEVVALTPARLLLVLITDSGRVDQRIVELGDVLVDEDLSRLRALLGGALEGKRLAAASIAVSELADEAPDDLRDAVVRSATILVETLVEHPEERLVLGGTANLTRNASDFSGLAGFPGSLRAVLEALEEQVVVLKLLASTQNAGMVTVRIGEETQVEQMRGTSVISTGYGAAGTVFGGVGVLGPTRMDYPGTIASVAAVARYIGEVLSER</sequence>
<dbReference type="Pfam" id="PF01628">
    <property type="entry name" value="HrcA"/>
    <property type="match status" value="1"/>
</dbReference>
<feature type="domain" description="Heat-inducible transcription repressor HrcA C-terminal" evidence="7">
    <location>
        <begin position="105"/>
        <end position="330"/>
    </location>
</feature>
<evidence type="ECO:0000313" key="8">
    <source>
        <dbReference type="EMBL" id="TYQ01318.1"/>
    </source>
</evidence>
<dbReference type="InterPro" id="IPR021153">
    <property type="entry name" value="HrcA_C"/>
</dbReference>
<dbReference type="FunFam" id="1.10.10.10:FF:000049">
    <property type="entry name" value="Heat-inducible transcription repressor HrcA"/>
    <property type="match status" value="1"/>
</dbReference>
<dbReference type="InterPro" id="IPR002571">
    <property type="entry name" value="HrcA"/>
</dbReference>
<dbReference type="InterPro" id="IPR036390">
    <property type="entry name" value="WH_DNA-bd_sf"/>
</dbReference>
<keyword evidence="2 6" id="KW-0805">Transcription regulation</keyword>
<comment type="similarity">
    <text evidence="6">Belongs to the HrcA family.</text>
</comment>
<evidence type="ECO:0000259" key="7">
    <source>
        <dbReference type="Pfam" id="PF01628"/>
    </source>
</evidence>